<evidence type="ECO:0000313" key="3">
    <source>
        <dbReference type="Proteomes" id="UP000526233"/>
    </source>
</evidence>
<dbReference type="Proteomes" id="UP000526233">
    <property type="component" value="Unassembled WGS sequence"/>
</dbReference>
<organism evidence="2 3">
    <name type="scientific">Brucella pseudogrignonensis</name>
    <dbReference type="NCBI Taxonomy" id="419475"/>
    <lineage>
        <taxon>Bacteria</taxon>
        <taxon>Pseudomonadati</taxon>
        <taxon>Pseudomonadota</taxon>
        <taxon>Alphaproteobacteria</taxon>
        <taxon>Hyphomicrobiales</taxon>
        <taxon>Brucellaceae</taxon>
        <taxon>Brucella/Ochrobactrum group</taxon>
        <taxon>Brucella</taxon>
    </lineage>
</organism>
<name>A0A7Y3WZH8_9HYPH</name>
<protein>
    <submittedName>
        <fullName evidence="2">Uncharacterized protein</fullName>
    </submittedName>
</protein>
<gene>
    <name evidence="2" type="ORF">EHE22_22990</name>
</gene>
<evidence type="ECO:0000313" key="2">
    <source>
        <dbReference type="EMBL" id="NNV23264.1"/>
    </source>
</evidence>
<sequence length="77" mass="8818">MKKERSSTSSEHNQPVRPRHEEDQAASKGDLRNAHRQMSEHSRDWTRLANILRRACGGFSRSRTGRHGPRGGKPDEK</sequence>
<accession>A0A7Y3WZH8</accession>
<comment type="caution">
    <text evidence="2">The sequence shown here is derived from an EMBL/GenBank/DDBJ whole genome shotgun (WGS) entry which is preliminary data.</text>
</comment>
<dbReference type="EMBL" id="PKQI01000004">
    <property type="protein sequence ID" value="NNV23264.1"/>
    <property type="molecule type" value="Genomic_DNA"/>
</dbReference>
<proteinExistence type="predicted"/>
<feature type="compositionally biased region" description="Basic and acidic residues" evidence="1">
    <location>
        <begin position="18"/>
        <end position="46"/>
    </location>
</feature>
<reference evidence="2 3" key="1">
    <citation type="submission" date="2018-11" db="EMBL/GenBank/DDBJ databases">
        <title>Genome sequencing and analysis.</title>
        <authorList>
            <person name="Huang Y.-T."/>
        </authorList>
    </citation>
    <scope>NUCLEOTIDE SEQUENCE [LARGE SCALE GENOMIC DNA]</scope>
    <source>
        <strain evidence="2 3">SHIN</strain>
    </source>
</reference>
<feature type="region of interest" description="Disordered" evidence="1">
    <location>
        <begin position="1"/>
        <end position="77"/>
    </location>
</feature>
<dbReference type="AlphaFoldDB" id="A0A7Y3WZH8"/>
<evidence type="ECO:0000256" key="1">
    <source>
        <dbReference type="SAM" id="MobiDB-lite"/>
    </source>
</evidence>